<gene>
    <name evidence="1" type="ORF">O0235_04970</name>
</gene>
<name>A0ABY7M8S2_9CHLR</name>
<dbReference type="InterPro" id="IPR040442">
    <property type="entry name" value="Pyrv_kinase-like_dom_sf"/>
</dbReference>
<keyword evidence="2" id="KW-1185">Reference proteome</keyword>
<dbReference type="PANTHER" id="PTHR42905:SF2">
    <property type="entry name" value="PHOSPHOENOLPYRUVATE CARBOXYLASE FAMILY PROTEIN"/>
    <property type="match status" value="1"/>
</dbReference>
<accession>A0ABY7M8S2</accession>
<reference evidence="1 2" key="1">
    <citation type="journal article" date="2023" name="ISME J.">
        <title>Thermophilic Dehalococcoidia with unusual traits shed light on an unexpected past.</title>
        <authorList>
            <person name="Palmer M."/>
            <person name="Covington J.K."/>
            <person name="Zhou E.M."/>
            <person name="Thomas S.C."/>
            <person name="Habib N."/>
            <person name="Seymour C.O."/>
            <person name="Lai D."/>
            <person name="Johnston J."/>
            <person name="Hashimi A."/>
            <person name="Jiao J.Y."/>
            <person name="Muok A.R."/>
            <person name="Liu L."/>
            <person name="Xian W.D."/>
            <person name="Zhi X.Y."/>
            <person name="Li M.M."/>
            <person name="Silva L.P."/>
            <person name="Bowen B.P."/>
            <person name="Louie K."/>
            <person name="Briegel A."/>
            <person name="Pett-Ridge J."/>
            <person name="Weber P.K."/>
            <person name="Tocheva E.I."/>
            <person name="Woyke T."/>
            <person name="Northen T.R."/>
            <person name="Mayali X."/>
            <person name="Li W.J."/>
            <person name="Hedlund B.P."/>
        </authorList>
    </citation>
    <scope>NUCLEOTIDE SEQUENCE [LARGE SCALE GENOMIC DNA]</scope>
    <source>
        <strain evidence="1 2">YIM 72310</strain>
    </source>
</reference>
<dbReference type="RefSeq" id="WP_270057432.1">
    <property type="nucleotide sequence ID" value="NZ_CP115149.1"/>
</dbReference>
<dbReference type="InterPro" id="IPR015813">
    <property type="entry name" value="Pyrv/PenolPyrv_kinase-like_dom"/>
</dbReference>
<dbReference type="PANTHER" id="PTHR42905">
    <property type="entry name" value="PHOSPHOENOLPYRUVATE CARBOXYLASE"/>
    <property type="match status" value="1"/>
</dbReference>
<keyword evidence="1" id="KW-0456">Lyase</keyword>
<sequence>MSAAAESPGARLRALMARGLVLAPFVFDGVQARLAEAAGFAAVYLSGFGTAASWGLPDRGLIGLGEMAANAARVAGAVRVPVIADADTGYGNEANVARTVELYERAGVAALHLEDQEWPKRCGFLEGKRVIPAEEMELKVRAAVRARRDPATVIIARTDALAPLGREAAAERARRYYAAGADLVFLDGLKDRETIAWAARELADVPMVLNSWLVTPAEAEALGFRVYLQLGVMLRHFEEFRRALEELRATGRVALGPGAGVEWITQLLDREAGE</sequence>
<dbReference type="Gene3D" id="3.20.20.60">
    <property type="entry name" value="Phosphoenolpyruvate-binding domains"/>
    <property type="match status" value="1"/>
</dbReference>
<dbReference type="Pfam" id="PF13714">
    <property type="entry name" value="PEP_mutase"/>
    <property type="match status" value="1"/>
</dbReference>
<dbReference type="Proteomes" id="UP001212803">
    <property type="component" value="Chromosome"/>
</dbReference>
<dbReference type="InterPro" id="IPR039556">
    <property type="entry name" value="ICL/PEPM"/>
</dbReference>
<protein>
    <submittedName>
        <fullName evidence="1">Isocitrate lyase/PEP mutase family protein</fullName>
    </submittedName>
</protein>
<proteinExistence type="predicted"/>
<dbReference type="GO" id="GO:0016829">
    <property type="term" value="F:lyase activity"/>
    <property type="evidence" value="ECO:0007669"/>
    <property type="project" value="UniProtKB-KW"/>
</dbReference>
<organism evidence="1 2">
    <name type="scientific">Tepidiforma flava</name>
    <dbReference type="NCBI Taxonomy" id="3004094"/>
    <lineage>
        <taxon>Bacteria</taxon>
        <taxon>Bacillati</taxon>
        <taxon>Chloroflexota</taxon>
        <taxon>Tepidiformia</taxon>
        <taxon>Tepidiformales</taxon>
        <taxon>Tepidiformaceae</taxon>
        <taxon>Tepidiforma</taxon>
    </lineage>
</organism>
<dbReference type="SUPFAM" id="SSF51621">
    <property type="entry name" value="Phosphoenolpyruvate/pyruvate domain"/>
    <property type="match status" value="1"/>
</dbReference>
<dbReference type="EMBL" id="CP115149">
    <property type="protein sequence ID" value="WBL36916.1"/>
    <property type="molecule type" value="Genomic_DNA"/>
</dbReference>
<evidence type="ECO:0000313" key="1">
    <source>
        <dbReference type="EMBL" id="WBL36916.1"/>
    </source>
</evidence>
<evidence type="ECO:0000313" key="2">
    <source>
        <dbReference type="Proteomes" id="UP001212803"/>
    </source>
</evidence>
<dbReference type="CDD" id="cd00377">
    <property type="entry name" value="ICL_PEPM"/>
    <property type="match status" value="1"/>
</dbReference>